<protein>
    <submittedName>
        <fullName evidence="1">Uncharacterized protein</fullName>
    </submittedName>
</protein>
<organism evidence="1 2">
    <name type="scientific">Herpetosiphon gulosus</name>
    <dbReference type="NCBI Taxonomy" id="1973496"/>
    <lineage>
        <taxon>Bacteria</taxon>
        <taxon>Bacillati</taxon>
        <taxon>Chloroflexota</taxon>
        <taxon>Chloroflexia</taxon>
        <taxon>Herpetosiphonales</taxon>
        <taxon>Herpetosiphonaceae</taxon>
        <taxon>Herpetosiphon</taxon>
    </lineage>
</organism>
<evidence type="ECO:0000313" key="1">
    <source>
        <dbReference type="EMBL" id="GAA5530240.1"/>
    </source>
</evidence>
<proteinExistence type="predicted"/>
<accession>A0ABP9X4B2</accession>
<keyword evidence="2" id="KW-1185">Reference proteome</keyword>
<reference evidence="1 2" key="1">
    <citation type="submission" date="2024-02" db="EMBL/GenBank/DDBJ databases">
        <title>Herpetosiphon gulosus NBRC 112829.</title>
        <authorList>
            <person name="Ichikawa N."/>
            <person name="Katano-Makiyama Y."/>
            <person name="Hidaka K."/>
        </authorList>
    </citation>
    <scope>NUCLEOTIDE SEQUENCE [LARGE SCALE GENOMIC DNA]</scope>
    <source>
        <strain evidence="1 2">NBRC 112829</strain>
    </source>
</reference>
<name>A0ABP9X4B2_9CHLR</name>
<sequence>MRSFISNLVGKKNGPNHPMLTKPIPIPMPPTPAVLGKWSANANGILPTDPRFRWDETWRWINGLPKPREHMLMELGVGLIFPSFMLRHFAYTTRWYESPMDWLIYGRGLYAFLQQPDRLRSYLYGATISLVKRTELVELSSSKLFIGQQDTWNYIDSLECPITRALLDAALSYALPFLRDDPEYQTRYPSNPLDLYLFIVAASDLLWRIDKIQQIIDGEVNSLENFGFFKSQIDNQYSITAKSCLDKLEQACFDKSLIHRLN</sequence>
<evidence type="ECO:0000313" key="2">
    <source>
        <dbReference type="Proteomes" id="UP001428290"/>
    </source>
</evidence>
<dbReference type="EMBL" id="BAABRU010000016">
    <property type="protein sequence ID" value="GAA5530240.1"/>
    <property type="molecule type" value="Genomic_DNA"/>
</dbReference>
<comment type="caution">
    <text evidence="1">The sequence shown here is derived from an EMBL/GenBank/DDBJ whole genome shotgun (WGS) entry which is preliminary data.</text>
</comment>
<gene>
    <name evidence="1" type="ORF">Hgul01_04058</name>
</gene>
<dbReference type="RefSeq" id="WP_345723837.1">
    <property type="nucleotide sequence ID" value="NZ_BAABRU010000016.1"/>
</dbReference>
<dbReference type="Proteomes" id="UP001428290">
    <property type="component" value="Unassembled WGS sequence"/>
</dbReference>